<reference evidence="2 3" key="1">
    <citation type="submission" date="2019-01" db="EMBL/GenBank/DDBJ databases">
        <title>Sequencing of cultivated peanut Arachis hypogaea provides insights into genome evolution and oil improvement.</title>
        <authorList>
            <person name="Chen X."/>
        </authorList>
    </citation>
    <scope>NUCLEOTIDE SEQUENCE [LARGE SCALE GENOMIC DNA]</scope>
    <source>
        <strain evidence="3">cv. Fuhuasheng</strain>
        <tissue evidence="2">Leaves</tissue>
    </source>
</reference>
<proteinExistence type="predicted"/>
<comment type="caution">
    <text evidence="2">The sequence shown here is derived from an EMBL/GenBank/DDBJ whole genome shotgun (WGS) entry which is preliminary data.</text>
</comment>
<keyword evidence="3" id="KW-1185">Reference proteome</keyword>
<gene>
    <name evidence="2" type="ORF">Ahy_A01g002818</name>
</gene>
<protein>
    <submittedName>
        <fullName evidence="2">Uncharacterized protein</fullName>
    </submittedName>
</protein>
<accession>A0A445ERT2</accession>
<feature type="region of interest" description="Disordered" evidence="1">
    <location>
        <begin position="25"/>
        <end position="58"/>
    </location>
</feature>
<sequence length="58" mass="6554">MPTRRAQIGHMRQCAERFVEHNFGSAAGDPLLLPPQRSGRSRSCNLPLHGASRKHPWH</sequence>
<name>A0A445ERT2_ARAHY</name>
<dbReference type="AlphaFoldDB" id="A0A445ERT2"/>
<evidence type="ECO:0000313" key="2">
    <source>
        <dbReference type="EMBL" id="RYR78072.1"/>
    </source>
</evidence>
<dbReference type="Proteomes" id="UP000289738">
    <property type="component" value="Chromosome A01"/>
</dbReference>
<dbReference type="EMBL" id="SDMP01000001">
    <property type="protein sequence ID" value="RYR78072.1"/>
    <property type="molecule type" value="Genomic_DNA"/>
</dbReference>
<organism evidence="2 3">
    <name type="scientific">Arachis hypogaea</name>
    <name type="common">Peanut</name>
    <dbReference type="NCBI Taxonomy" id="3818"/>
    <lineage>
        <taxon>Eukaryota</taxon>
        <taxon>Viridiplantae</taxon>
        <taxon>Streptophyta</taxon>
        <taxon>Embryophyta</taxon>
        <taxon>Tracheophyta</taxon>
        <taxon>Spermatophyta</taxon>
        <taxon>Magnoliopsida</taxon>
        <taxon>eudicotyledons</taxon>
        <taxon>Gunneridae</taxon>
        <taxon>Pentapetalae</taxon>
        <taxon>rosids</taxon>
        <taxon>fabids</taxon>
        <taxon>Fabales</taxon>
        <taxon>Fabaceae</taxon>
        <taxon>Papilionoideae</taxon>
        <taxon>50 kb inversion clade</taxon>
        <taxon>dalbergioids sensu lato</taxon>
        <taxon>Dalbergieae</taxon>
        <taxon>Pterocarpus clade</taxon>
        <taxon>Arachis</taxon>
    </lineage>
</organism>
<evidence type="ECO:0000256" key="1">
    <source>
        <dbReference type="SAM" id="MobiDB-lite"/>
    </source>
</evidence>
<evidence type="ECO:0000313" key="3">
    <source>
        <dbReference type="Proteomes" id="UP000289738"/>
    </source>
</evidence>